<dbReference type="InterPro" id="IPR001100">
    <property type="entry name" value="Pyr_nuc-diS_OxRdtase"/>
</dbReference>
<evidence type="ECO:0000256" key="3">
    <source>
        <dbReference type="ARBA" id="ARBA00022630"/>
    </source>
</evidence>
<dbReference type="InterPro" id="IPR004099">
    <property type="entry name" value="Pyr_nucl-diS_OxRdtase_dimer"/>
</dbReference>
<evidence type="ECO:0000313" key="8">
    <source>
        <dbReference type="EMBL" id="GGL87397.1"/>
    </source>
</evidence>
<sequence length="532" mass="55729">MTLQPDPSPPTAQNYSWAVPPDTGHTPLKADVAVIGAGSGGLTAALLAAAGGKRVVLIERERTGGECTFTGCVPSKTLLALARTVHTARQSAALGLTVDGGPDWSTVRAQLRQVIDSFEDVDSPGSIEARGVQVVGGQAAFVSPHVLEVTRNGQTRTVMAEKFVLATGAQAIVPDIDGLGTVPFLTHETIFDVPERPAHLLVLGGGPIGCELSQAFARLGSRVTLVQRGPRLIDRDEPEASAALLQTLREDGVTVHLNADTLQAARTETGVRLQLEGGQALEGTHLLVAVGKAPRVKGLGLEVIGADFDRKGLKVRANMQSISCPYLWGAGDVVGGPMFTHGATERGTLAGLGTLAWWGKGLAALRAPAARVEDIPWVTYTEPEIAHWGLTEAQAVKQHGGRVVVVDYGFSHLDRARTEGAASADHRGFVKLVALKGLLGSPVGLRVVGAQVVGSRAGELIQMLSLPSRLNVHPAKLALLPVPYPTFGEAVRQTYLGLLVDSPAFGRRRPGRAGDHTQAPGPSATRPQGSRA</sequence>
<dbReference type="PRINTS" id="PR00368">
    <property type="entry name" value="FADPNR"/>
</dbReference>
<dbReference type="SUPFAM" id="SSF55424">
    <property type="entry name" value="FAD/NAD-linked reductases, dimerisation (C-terminal) domain"/>
    <property type="match status" value="1"/>
</dbReference>
<feature type="domain" description="FAD/NAD(P)-binding" evidence="7">
    <location>
        <begin position="31"/>
        <end position="347"/>
    </location>
</feature>
<reference evidence="9" key="1">
    <citation type="journal article" date="2019" name="Int. J. Syst. Evol. Microbiol.">
        <title>The Global Catalogue of Microorganisms (GCM) 10K type strain sequencing project: providing services to taxonomists for standard genome sequencing and annotation.</title>
        <authorList>
            <consortium name="The Broad Institute Genomics Platform"/>
            <consortium name="The Broad Institute Genome Sequencing Center for Infectious Disease"/>
            <person name="Wu L."/>
            <person name="Ma J."/>
        </authorList>
    </citation>
    <scope>NUCLEOTIDE SEQUENCE [LARGE SCALE GENOMIC DNA]</scope>
    <source>
        <strain evidence="9">JCM 15442</strain>
    </source>
</reference>
<dbReference type="InterPro" id="IPR016156">
    <property type="entry name" value="FAD/NAD-linked_Rdtase_dimer_sf"/>
</dbReference>
<proteinExistence type="inferred from homology"/>
<evidence type="ECO:0000259" key="7">
    <source>
        <dbReference type="Pfam" id="PF07992"/>
    </source>
</evidence>
<dbReference type="EMBL" id="BMOL01000013">
    <property type="protein sequence ID" value="GGL87397.1"/>
    <property type="molecule type" value="Genomic_DNA"/>
</dbReference>
<dbReference type="PANTHER" id="PTHR43014:SF2">
    <property type="entry name" value="MERCURIC REDUCTASE"/>
    <property type="match status" value="1"/>
</dbReference>
<protein>
    <submittedName>
        <fullName evidence="8">Mercuric reductase</fullName>
    </submittedName>
</protein>
<keyword evidence="9" id="KW-1185">Reference proteome</keyword>
<evidence type="ECO:0000256" key="5">
    <source>
        <dbReference type="SAM" id="MobiDB-lite"/>
    </source>
</evidence>
<dbReference type="Gene3D" id="3.50.50.60">
    <property type="entry name" value="FAD/NAD(P)-binding domain"/>
    <property type="match status" value="2"/>
</dbReference>
<organism evidence="8 9">
    <name type="scientific">Deinococcus aerolatus</name>
    <dbReference type="NCBI Taxonomy" id="522487"/>
    <lineage>
        <taxon>Bacteria</taxon>
        <taxon>Thermotogati</taxon>
        <taxon>Deinococcota</taxon>
        <taxon>Deinococci</taxon>
        <taxon>Deinococcales</taxon>
        <taxon>Deinococcaceae</taxon>
        <taxon>Deinococcus</taxon>
    </lineage>
</organism>
<comment type="caution">
    <text evidence="8">The sequence shown here is derived from an EMBL/GenBank/DDBJ whole genome shotgun (WGS) entry which is preliminary data.</text>
</comment>
<dbReference type="Pfam" id="PF02852">
    <property type="entry name" value="Pyr_redox_dim"/>
    <property type="match status" value="1"/>
</dbReference>
<comment type="cofactor">
    <cofactor evidence="1">
        <name>FAD</name>
        <dbReference type="ChEBI" id="CHEBI:57692"/>
    </cofactor>
</comment>
<gene>
    <name evidence="8" type="ORF">GCM10010840_26640</name>
</gene>
<name>A0ABQ2GCV9_9DEIO</name>
<dbReference type="PRINTS" id="PR00411">
    <property type="entry name" value="PNDRDTASEI"/>
</dbReference>
<evidence type="ECO:0000256" key="4">
    <source>
        <dbReference type="ARBA" id="ARBA00022827"/>
    </source>
</evidence>
<feature type="domain" description="Pyridine nucleotide-disulphide oxidoreductase dimerisation" evidence="6">
    <location>
        <begin position="375"/>
        <end position="493"/>
    </location>
</feature>
<dbReference type="RefSeq" id="WP_188972782.1">
    <property type="nucleotide sequence ID" value="NZ_BMOL01000013.1"/>
</dbReference>
<evidence type="ECO:0000259" key="6">
    <source>
        <dbReference type="Pfam" id="PF02852"/>
    </source>
</evidence>
<dbReference type="InterPro" id="IPR023753">
    <property type="entry name" value="FAD/NAD-binding_dom"/>
</dbReference>
<dbReference type="Proteomes" id="UP000639973">
    <property type="component" value="Unassembled WGS sequence"/>
</dbReference>
<keyword evidence="3" id="KW-0285">Flavoprotein</keyword>
<dbReference type="Gene3D" id="3.30.390.30">
    <property type="match status" value="1"/>
</dbReference>
<comment type="similarity">
    <text evidence="2">Belongs to the class-I pyridine nucleotide-disulfide oxidoreductase family.</text>
</comment>
<dbReference type="PIRSF" id="PIRSF000350">
    <property type="entry name" value="Mercury_reductase_MerA"/>
    <property type="match status" value="1"/>
</dbReference>
<accession>A0ABQ2GCV9</accession>
<feature type="region of interest" description="Disordered" evidence="5">
    <location>
        <begin position="506"/>
        <end position="532"/>
    </location>
</feature>
<evidence type="ECO:0000313" key="9">
    <source>
        <dbReference type="Proteomes" id="UP000639973"/>
    </source>
</evidence>
<feature type="region of interest" description="Disordered" evidence="5">
    <location>
        <begin position="1"/>
        <end position="22"/>
    </location>
</feature>
<evidence type="ECO:0000256" key="2">
    <source>
        <dbReference type="ARBA" id="ARBA00007532"/>
    </source>
</evidence>
<feature type="compositionally biased region" description="Pro residues" evidence="5">
    <location>
        <begin position="1"/>
        <end position="10"/>
    </location>
</feature>
<evidence type="ECO:0000256" key="1">
    <source>
        <dbReference type="ARBA" id="ARBA00001974"/>
    </source>
</evidence>
<dbReference type="InterPro" id="IPR036188">
    <property type="entry name" value="FAD/NAD-bd_sf"/>
</dbReference>
<dbReference type="Pfam" id="PF07992">
    <property type="entry name" value="Pyr_redox_2"/>
    <property type="match status" value="1"/>
</dbReference>
<dbReference type="PANTHER" id="PTHR43014">
    <property type="entry name" value="MERCURIC REDUCTASE"/>
    <property type="match status" value="1"/>
</dbReference>
<keyword evidence="4" id="KW-0274">FAD</keyword>
<dbReference type="SUPFAM" id="SSF51905">
    <property type="entry name" value="FAD/NAD(P)-binding domain"/>
    <property type="match status" value="1"/>
</dbReference>